<dbReference type="Proteomes" id="UP000046392">
    <property type="component" value="Unplaced"/>
</dbReference>
<dbReference type="GO" id="GO:1902884">
    <property type="term" value="P:positive regulation of response to oxidative stress"/>
    <property type="evidence" value="ECO:0007669"/>
    <property type="project" value="InterPro"/>
</dbReference>
<accession>A0A0N5BS90</accession>
<organism evidence="1 2">
    <name type="scientific">Strongyloides papillosus</name>
    <name type="common">Intestinal threadworm</name>
    <dbReference type="NCBI Taxonomy" id="174720"/>
    <lineage>
        <taxon>Eukaryota</taxon>
        <taxon>Metazoa</taxon>
        <taxon>Ecdysozoa</taxon>
        <taxon>Nematoda</taxon>
        <taxon>Chromadorea</taxon>
        <taxon>Rhabditida</taxon>
        <taxon>Tylenchina</taxon>
        <taxon>Panagrolaimomorpha</taxon>
        <taxon>Strongyloidoidea</taxon>
        <taxon>Strongyloididae</taxon>
        <taxon>Strongyloides</taxon>
    </lineage>
</organism>
<dbReference type="GO" id="GO:0050650">
    <property type="term" value="P:chondroitin sulfate proteoglycan biosynthetic process"/>
    <property type="evidence" value="ECO:0007669"/>
    <property type="project" value="InterPro"/>
</dbReference>
<sequence length="275" mass="32974">MKGYECLPNSQTKKSNYFVLKKYKLNICSIGKNFSTMIAAIFCYLFNDKLFLSKHKHLNEDYWASRACGSQFVFSSIPEISIAYRLKKFKLFQKNWKHFIIVRNPIERFLSAFTHLCVITRNQIPSLSTCFYCRSNMECVLKNLYKTLKSYSYNGTEATFHIEHHFFPQTWLCQYNKHKEHYIKVNYDSLDQKKFYSQLIDILRSRNVPEKKIDYIKWELNHSKSFHSTNGTTILEKQREILFNNPYLLKLLSIIYYDDFIEFGYKFPIDCINKL</sequence>
<dbReference type="Pfam" id="PF03567">
    <property type="entry name" value="Sulfotransfer_2"/>
    <property type="match status" value="1"/>
</dbReference>
<dbReference type="PANTHER" id="PTHR22900:SF10">
    <property type="entry name" value="CARBOHYDRATE SULFOTRANSFERASE"/>
    <property type="match status" value="1"/>
</dbReference>
<evidence type="ECO:0000313" key="2">
    <source>
        <dbReference type="WBParaSite" id="SPAL_0000873500.1"/>
    </source>
</evidence>
<dbReference type="InterPro" id="IPR005331">
    <property type="entry name" value="Sulfotransferase"/>
</dbReference>
<dbReference type="InterPro" id="IPR027417">
    <property type="entry name" value="P-loop_NTPase"/>
</dbReference>
<dbReference type="WBParaSite" id="SPAL_0000873500.1">
    <property type="protein sequence ID" value="SPAL_0000873500.1"/>
    <property type="gene ID" value="SPAL_0000873500"/>
</dbReference>
<keyword evidence="1" id="KW-1185">Reference proteome</keyword>
<dbReference type="InterPro" id="IPR007669">
    <property type="entry name" value="Chst-1-like"/>
</dbReference>
<dbReference type="GO" id="GO:0047756">
    <property type="term" value="F:chondroitin 4-sulfotransferase activity"/>
    <property type="evidence" value="ECO:0007669"/>
    <property type="project" value="InterPro"/>
</dbReference>
<reference evidence="2" key="1">
    <citation type="submission" date="2017-02" db="UniProtKB">
        <authorList>
            <consortium name="WormBaseParasite"/>
        </authorList>
    </citation>
    <scope>IDENTIFICATION</scope>
</reference>
<dbReference type="SUPFAM" id="SSF52540">
    <property type="entry name" value="P-loop containing nucleoside triphosphate hydrolases"/>
    <property type="match status" value="1"/>
</dbReference>
<proteinExistence type="predicted"/>
<evidence type="ECO:0000313" key="1">
    <source>
        <dbReference type="Proteomes" id="UP000046392"/>
    </source>
</evidence>
<dbReference type="PANTHER" id="PTHR22900">
    <property type="entry name" value="PROTEIN CBG14245-RELATED"/>
    <property type="match status" value="1"/>
</dbReference>
<name>A0A0N5BS90_STREA</name>
<dbReference type="AlphaFoldDB" id="A0A0N5BS90"/>
<protein>
    <submittedName>
        <fullName evidence="2">Sulfotransfer_1 domain-containing protein</fullName>
    </submittedName>
</protein>
<dbReference type="GO" id="GO:0016020">
    <property type="term" value="C:membrane"/>
    <property type="evidence" value="ECO:0007669"/>
    <property type="project" value="InterPro"/>
</dbReference>